<dbReference type="EMBL" id="JACGWN010000006">
    <property type="protein sequence ID" value="KAL0448041.1"/>
    <property type="molecule type" value="Genomic_DNA"/>
</dbReference>
<organism evidence="1">
    <name type="scientific">Sesamum latifolium</name>
    <dbReference type="NCBI Taxonomy" id="2727402"/>
    <lineage>
        <taxon>Eukaryota</taxon>
        <taxon>Viridiplantae</taxon>
        <taxon>Streptophyta</taxon>
        <taxon>Embryophyta</taxon>
        <taxon>Tracheophyta</taxon>
        <taxon>Spermatophyta</taxon>
        <taxon>Magnoliopsida</taxon>
        <taxon>eudicotyledons</taxon>
        <taxon>Gunneridae</taxon>
        <taxon>Pentapetalae</taxon>
        <taxon>asterids</taxon>
        <taxon>lamiids</taxon>
        <taxon>Lamiales</taxon>
        <taxon>Pedaliaceae</taxon>
        <taxon>Sesamum</taxon>
    </lineage>
</organism>
<comment type="caution">
    <text evidence="1">The sequence shown here is derived from an EMBL/GenBank/DDBJ whole genome shotgun (WGS) entry which is preliminary data.</text>
</comment>
<protein>
    <submittedName>
        <fullName evidence="1">Uncharacterized protein</fullName>
    </submittedName>
</protein>
<dbReference type="AlphaFoldDB" id="A0AAW2X3A4"/>
<evidence type="ECO:0000313" key="1">
    <source>
        <dbReference type="EMBL" id="KAL0448041.1"/>
    </source>
</evidence>
<reference evidence="1" key="1">
    <citation type="submission" date="2020-06" db="EMBL/GenBank/DDBJ databases">
        <authorList>
            <person name="Li T."/>
            <person name="Hu X."/>
            <person name="Zhang T."/>
            <person name="Song X."/>
            <person name="Zhang H."/>
            <person name="Dai N."/>
            <person name="Sheng W."/>
            <person name="Hou X."/>
            <person name="Wei L."/>
        </authorList>
    </citation>
    <scope>NUCLEOTIDE SEQUENCE</scope>
    <source>
        <strain evidence="1">KEN1</strain>
        <tissue evidence="1">Leaf</tissue>
    </source>
</reference>
<name>A0AAW2X3A4_9LAMI</name>
<accession>A0AAW2X3A4</accession>
<reference evidence="1" key="2">
    <citation type="journal article" date="2024" name="Plant">
        <title>Genomic evolution and insights into agronomic trait innovations of Sesamum species.</title>
        <authorList>
            <person name="Miao H."/>
            <person name="Wang L."/>
            <person name="Qu L."/>
            <person name="Liu H."/>
            <person name="Sun Y."/>
            <person name="Le M."/>
            <person name="Wang Q."/>
            <person name="Wei S."/>
            <person name="Zheng Y."/>
            <person name="Lin W."/>
            <person name="Duan Y."/>
            <person name="Cao H."/>
            <person name="Xiong S."/>
            <person name="Wang X."/>
            <person name="Wei L."/>
            <person name="Li C."/>
            <person name="Ma Q."/>
            <person name="Ju M."/>
            <person name="Zhao R."/>
            <person name="Li G."/>
            <person name="Mu C."/>
            <person name="Tian Q."/>
            <person name="Mei H."/>
            <person name="Zhang T."/>
            <person name="Gao T."/>
            <person name="Zhang H."/>
        </authorList>
    </citation>
    <scope>NUCLEOTIDE SEQUENCE</scope>
    <source>
        <strain evidence="1">KEN1</strain>
    </source>
</reference>
<sequence>MPKYYNWTSHGEERVQEYFDAVTAVPHLQDEQTSPAPAEEGTSTHWGDAVEMNWAQKMIFDAAGQAYNQDGVADDGTRSSPLDVDPSSYYYGGGPYDYVSGLADRFHDVLHAAEQPLWNGCTTYQLAVVAELVGIKADGQLSERIYDRISQ</sequence>
<gene>
    <name evidence="1" type="ORF">Slati_1932000</name>
</gene>
<proteinExistence type="predicted"/>